<comment type="caution">
    <text evidence="2">The sequence shown here is derived from an EMBL/GenBank/DDBJ whole genome shotgun (WGS) entry which is preliminary data.</text>
</comment>
<reference evidence="2" key="1">
    <citation type="submission" date="2019-05" db="EMBL/GenBank/DDBJ databases">
        <authorList>
            <person name="Piombo E."/>
        </authorList>
    </citation>
    <scope>NUCLEOTIDE SEQUENCE</scope>
    <source>
        <strain evidence="2">C2S</strain>
    </source>
</reference>
<dbReference type="InterPro" id="IPR056693">
    <property type="entry name" value="DUF7791"/>
</dbReference>
<organism evidence="2 3">
    <name type="scientific">Fusarium fujikuroi</name>
    <name type="common">Bakanae and foot rot disease fungus</name>
    <name type="synonym">Gibberella fujikuroi</name>
    <dbReference type="NCBI Taxonomy" id="5127"/>
    <lineage>
        <taxon>Eukaryota</taxon>
        <taxon>Fungi</taxon>
        <taxon>Dikarya</taxon>
        <taxon>Ascomycota</taxon>
        <taxon>Pezizomycotina</taxon>
        <taxon>Sordariomycetes</taxon>
        <taxon>Hypocreomycetidae</taxon>
        <taxon>Hypocreales</taxon>
        <taxon>Nectriaceae</taxon>
        <taxon>Fusarium</taxon>
        <taxon>Fusarium fujikuroi species complex</taxon>
    </lineage>
</organism>
<dbReference type="Pfam" id="PF25053">
    <property type="entry name" value="DUF7791"/>
    <property type="match status" value="1"/>
</dbReference>
<feature type="domain" description="DUF7791" evidence="1">
    <location>
        <begin position="207"/>
        <end position="340"/>
    </location>
</feature>
<gene>
    <name evidence="2" type="ORF">C2S_11089</name>
</gene>
<protein>
    <recommendedName>
        <fullName evidence="1">DUF7791 domain-containing protein</fullName>
    </recommendedName>
</protein>
<dbReference type="AlphaFoldDB" id="A0A9Q9UE66"/>
<dbReference type="EMBL" id="CABFJX010000393">
    <property type="protein sequence ID" value="VTT78481.1"/>
    <property type="molecule type" value="Genomic_DNA"/>
</dbReference>
<dbReference type="PANTHER" id="PTHR10039:SF5">
    <property type="entry name" value="NACHT DOMAIN-CONTAINING PROTEIN"/>
    <property type="match status" value="1"/>
</dbReference>
<proteinExistence type="predicted"/>
<evidence type="ECO:0000313" key="3">
    <source>
        <dbReference type="Proteomes" id="UP000760494"/>
    </source>
</evidence>
<dbReference type="PANTHER" id="PTHR10039">
    <property type="entry name" value="AMELOGENIN"/>
    <property type="match status" value="1"/>
</dbReference>
<accession>A0A9Q9UE66</accession>
<evidence type="ECO:0000259" key="1">
    <source>
        <dbReference type="Pfam" id="PF25053"/>
    </source>
</evidence>
<evidence type="ECO:0000313" key="2">
    <source>
        <dbReference type="EMBL" id="VTT78481.1"/>
    </source>
</evidence>
<sequence length="343" mass="39173">MQIPPELKAVVQTYWSALHAEFTADRSRLEKWRVMQCVLEAASALRSLVAALSNPCRTTLRNRTGIAPVNLPRWAGRGKRIRGFTVGNIKFCASSREENPFCRFFAGQPCLRTHQLNRNDIYHFARNRLEVSGLSYNDRSRLLSTVVRKANGVFLWVVLAVKSLNQAIRSGGANEFEERLAQTPSDLHDLLVDMWNRPGDDAKLSTYGIDASRFFNLALTAIDIDKELWRHRGTYLPLHSMRSLLVMTIAQEDNPFTSILREGREIHAEELQARCARVKDRLRLVCRGLLEVTTLDDALDNAHHSWVGNRALYDYAMTEVEFIHRCAFDFITDTHFGRCLPVT</sequence>
<name>A0A9Q9UE66_FUSFU</name>
<dbReference type="Proteomes" id="UP000760494">
    <property type="component" value="Unassembled WGS sequence"/>
</dbReference>